<evidence type="ECO:0000313" key="2">
    <source>
        <dbReference type="EMBL" id="KGX84180.1"/>
    </source>
</evidence>
<accession>A0A0A5FZD2</accession>
<dbReference type="InterPro" id="IPR043519">
    <property type="entry name" value="NT_sf"/>
</dbReference>
<protein>
    <submittedName>
        <fullName evidence="2">Nucleotidyltransferase</fullName>
    </submittedName>
</protein>
<evidence type="ECO:0000259" key="1">
    <source>
        <dbReference type="Pfam" id="PF01909"/>
    </source>
</evidence>
<dbReference type="AlphaFoldDB" id="A0A0A5FZD2"/>
<dbReference type="Pfam" id="PF01909">
    <property type="entry name" value="NTP_transf_2"/>
    <property type="match status" value="1"/>
</dbReference>
<dbReference type="InterPro" id="IPR002934">
    <property type="entry name" value="Polymerase_NTP_transf_dom"/>
</dbReference>
<keyword evidence="3" id="KW-1185">Reference proteome</keyword>
<dbReference type="STRING" id="1385511.GCA_000425225_03887"/>
<dbReference type="CDD" id="cd05403">
    <property type="entry name" value="NT_KNTase_like"/>
    <property type="match status" value="1"/>
</dbReference>
<dbReference type="EMBL" id="AVPF01000064">
    <property type="protein sequence ID" value="KGX84180.1"/>
    <property type="molecule type" value="Genomic_DNA"/>
</dbReference>
<feature type="domain" description="Polymerase nucleotidyl transferase" evidence="1">
    <location>
        <begin position="10"/>
        <end position="45"/>
    </location>
</feature>
<comment type="caution">
    <text evidence="2">The sequence shown here is derived from an EMBL/GenBank/DDBJ whole genome shotgun (WGS) entry which is preliminary data.</text>
</comment>
<dbReference type="RefSeq" id="WP_027447387.1">
    <property type="nucleotide sequence ID" value="NZ_AULJ01000061.1"/>
</dbReference>
<dbReference type="SUPFAM" id="SSF81301">
    <property type="entry name" value="Nucleotidyltransferase"/>
    <property type="match status" value="1"/>
</dbReference>
<proteinExistence type="predicted"/>
<dbReference type="eggNOG" id="COG1708">
    <property type="taxonomic scope" value="Bacteria"/>
</dbReference>
<gene>
    <name evidence="2" type="ORF">N783_18730</name>
</gene>
<reference evidence="2 3" key="1">
    <citation type="submission" date="2013-08" db="EMBL/GenBank/DDBJ databases">
        <authorList>
            <person name="Huang J."/>
            <person name="Wang G."/>
        </authorList>
    </citation>
    <scope>NUCLEOTIDE SEQUENCE [LARGE SCALE GENOMIC DNA]</scope>
    <source>
        <strain evidence="2 3">BH030004</strain>
    </source>
</reference>
<dbReference type="OrthoDB" id="43980at2"/>
<name>A0A0A5FZD2_9BACI</name>
<dbReference type="Proteomes" id="UP000030403">
    <property type="component" value="Unassembled WGS sequence"/>
</dbReference>
<sequence length="237" mass="27318">MRDQAFLDAKKIVDEHYPNCDAALLAGSIVRGEGTKTSDLDLVVFDFSIDNGYRESFYSLNWPVEAFVHNKNSYNHFVEKDLKRARPSLPRMMTEGIPIKGSEHIHPLKEEAAELISKGPEQWDQNQIDLMRYGITDALEDLKGATNRAEAIFTVNLLADQLHEFYLRTNQQWIGHGKWVIRALRSYDEEFAKKYTRAFDQYYRTGEKDELLTLVENVLEPHGGLLFEGYSAGKKHF</sequence>
<organism evidence="2 3">
    <name type="scientific">Pontibacillus marinus BH030004 = DSM 16465</name>
    <dbReference type="NCBI Taxonomy" id="1385511"/>
    <lineage>
        <taxon>Bacteria</taxon>
        <taxon>Bacillati</taxon>
        <taxon>Bacillota</taxon>
        <taxon>Bacilli</taxon>
        <taxon>Bacillales</taxon>
        <taxon>Bacillaceae</taxon>
        <taxon>Pontibacillus</taxon>
    </lineage>
</organism>
<dbReference type="GO" id="GO:0016779">
    <property type="term" value="F:nucleotidyltransferase activity"/>
    <property type="evidence" value="ECO:0007669"/>
    <property type="project" value="InterPro"/>
</dbReference>
<keyword evidence="2" id="KW-0808">Transferase</keyword>
<evidence type="ECO:0000313" key="3">
    <source>
        <dbReference type="Proteomes" id="UP000030403"/>
    </source>
</evidence>
<dbReference type="Gene3D" id="3.30.460.10">
    <property type="entry name" value="Beta Polymerase, domain 2"/>
    <property type="match status" value="1"/>
</dbReference>